<gene>
    <name evidence="7" type="ORF">FPE_LOCUS21054</name>
</gene>
<feature type="coiled-coil region" evidence="5">
    <location>
        <begin position="387"/>
        <end position="414"/>
    </location>
</feature>
<dbReference type="GO" id="GO:0005737">
    <property type="term" value="C:cytoplasm"/>
    <property type="evidence" value="ECO:0007669"/>
    <property type="project" value="TreeGrafter"/>
</dbReference>
<dbReference type="Gene3D" id="3.40.50.300">
    <property type="entry name" value="P-loop containing nucleotide triphosphate hydrolases"/>
    <property type="match status" value="1"/>
</dbReference>
<evidence type="ECO:0000256" key="4">
    <source>
        <dbReference type="ARBA" id="ARBA00023186"/>
    </source>
</evidence>
<keyword evidence="3" id="KW-0067">ATP-binding</keyword>
<sequence>MKQATAEGLAQRIANGDVPETIKGNKVITLDVGLLVAGTKYRGEFEERLKKLMEEIKHCNEIIFFIDEVHTLIGAGAGAAEGMIDAANILKPVLARGELQHIEKDPVLERLFQPVKVLEPPVDETLQILKGLCELYEIHHKVRYTDEALVSAAQLSYQYISDHFLPDKAIELIDEAGSRVQLCHAQLLEEAREVEKELRKITEEKIEAVESLNFEKAGELRDRKMDLKAQISAVIDKNKEMTKVESEAGDGSPVVTEVDIQHIVSPWTGIPIEKVSTDEFGRLLKMETLHTPVIGRTKLSKPLVVPFAVPVLVLKTPTDIASFIFSGPTGYIGYVEGGQLTEVVRRRPCTVVLLLQCDTPILLLDHFLPDKAIELIDEAGSRVQLCHAQLLEEAREVEKELRKITEEKIEAVKSLNFEKAGELLDREMDLKAQISALIDKNKEMTKVESEAGDGGPVVTEVDIQHIVSPWTGIPVEKVSSDEFGRLLKMEKLHTPVIGRTKLSKPLVVPFAVRHNQNFWG</sequence>
<organism evidence="7 8">
    <name type="scientific">Fraxinus pennsylvanica</name>
    <dbReference type="NCBI Taxonomy" id="56036"/>
    <lineage>
        <taxon>Eukaryota</taxon>
        <taxon>Viridiplantae</taxon>
        <taxon>Streptophyta</taxon>
        <taxon>Embryophyta</taxon>
        <taxon>Tracheophyta</taxon>
        <taxon>Spermatophyta</taxon>
        <taxon>Magnoliopsida</taxon>
        <taxon>eudicotyledons</taxon>
        <taxon>Gunneridae</taxon>
        <taxon>Pentapetalae</taxon>
        <taxon>asterids</taxon>
        <taxon>lamiids</taxon>
        <taxon>Lamiales</taxon>
        <taxon>Oleaceae</taxon>
        <taxon>Oleeae</taxon>
        <taxon>Fraxinus</taxon>
    </lineage>
</organism>
<dbReference type="Pfam" id="PF17871">
    <property type="entry name" value="AAA_lid_9"/>
    <property type="match status" value="2"/>
</dbReference>
<accession>A0AAD1ZQ64</accession>
<dbReference type="InterPro" id="IPR003959">
    <property type="entry name" value="ATPase_AAA_core"/>
</dbReference>
<dbReference type="Gene3D" id="4.10.860.10">
    <property type="entry name" value="UVR domain"/>
    <property type="match status" value="2"/>
</dbReference>
<dbReference type="InterPro" id="IPR041546">
    <property type="entry name" value="ClpA/ClpB_AAA_lid"/>
</dbReference>
<dbReference type="PROSITE" id="PS00870">
    <property type="entry name" value="CLPAB_1"/>
    <property type="match status" value="1"/>
</dbReference>
<dbReference type="SUPFAM" id="SSF52540">
    <property type="entry name" value="P-loop containing nucleoside triphosphate hydrolases"/>
    <property type="match status" value="1"/>
</dbReference>
<evidence type="ECO:0000259" key="6">
    <source>
        <dbReference type="PROSITE" id="PS50151"/>
    </source>
</evidence>
<keyword evidence="1" id="KW-0677">Repeat</keyword>
<dbReference type="PANTHER" id="PTHR11638">
    <property type="entry name" value="ATP-DEPENDENT CLP PROTEASE"/>
    <property type="match status" value="1"/>
</dbReference>
<dbReference type="GO" id="GO:0005524">
    <property type="term" value="F:ATP binding"/>
    <property type="evidence" value="ECO:0007669"/>
    <property type="project" value="UniProtKB-KW"/>
</dbReference>
<protein>
    <recommendedName>
        <fullName evidence="6">UVR domain-containing protein</fullName>
    </recommendedName>
</protein>
<reference evidence="7" key="1">
    <citation type="submission" date="2023-05" db="EMBL/GenBank/DDBJ databases">
        <authorList>
            <person name="Huff M."/>
        </authorList>
    </citation>
    <scope>NUCLEOTIDE SEQUENCE</scope>
</reference>
<keyword evidence="2" id="KW-0547">Nucleotide-binding</keyword>
<keyword evidence="5" id="KW-0175">Coiled coil</keyword>
<evidence type="ECO:0000313" key="8">
    <source>
        <dbReference type="Proteomes" id="UP000834106"/>
    </source>
</evidence>
<dbReference type="EMBL" id="OU503048">
    <property type="protein sequence ID" value="CAI9773624.1"/>
    <property type="molecule type" value="Genomic_DNA"/>
</dbReference>
<dbReference type="InterPro" id="IPR018368">
    <property type="entry name" value="ClpA/B_CS1"/>
</dbReference>
<proteinExistence type="predicted"/>
<feature type="domain" description="UVR" evidence="6">
    <location>
        <begin position="398"/>
        <end position="433"/>
    </location>
</feature>
<dbReference type="PANTHER" id="PTHR11638:SF155">
    <property type="entry name" value="CHAPERONE PROTEIN CLPC1, CHLOROPLASTIC-LIKE"/>
    <property type="match status" value="1"/>
</dbReference>
<evidence type="ECO:0000256" key="3">
    <source>
        <dbReference type="ARBA" id="ARBA00022840"/>
    </source>
</evidence>
<evidence type="ECO:0000256" key="5">
    <source>
        <dbReference type="SAM" id="Coils"/>
    </source>
</evidence>
<keyword evidence="4" id="KW-0143">Chaperone</keyword>
<dbReference type="InterPro" id="IPR027417">
    <property type="entry name" value="P-loop_NTPase"/>
</dbReference>
<keyword evidence="8" id="KW-1185">Reference proteome</keyword>
<dbReference type="Gene3D" id="1.10.8.60">
    <property type="match status" value="2"/>
</dbReference>
<dbReference type="GO" id="GO:0034605">
    <property type="term" value="P:cellular response to heat"/>
    <property type="evidence" value="ECO:0007669"/>
    <property type="project" value="TreeGrafter"/>
</dbReference>
<name>A0AAD1ZQ64_9LAMI</name>
<evidence type="ECO:0000256" key="2">
    <source>
        <dbReference type="ARBA" id="ARBA00022741"/>
    </source>
</evidence>
<dbReference type="GO" id="GO:0016887">
    <property type="term" value="F:ATP hydrolysis activity"/>
    <property type="evidence" value="ECO:0007669"/>
    <property type="project" value="InterPro"/>
</dbReference>
<dbReference type="InterPro" id="IPR001943">
    <property type="entry name" value="UVR_dom"/>
</dbReference>
<dbReference type="AlphaFoldDB" id="A0AAD1ZQ64"/>
<feature type="coiled-coil region" evidence="5">
    <location>
        <begin position="184"/>
        <end position="211"/>
    </location>
</feature>
<dbReference type="Pfam" id="PF00004">
    <property type="entry name" value="AAA"/>
    <property type="match status" value="1"/>
</dbReference>
<dbReference type="Proteomes" id="UP000834106">
    <property type="component" value="Chromosome 13"/>
</dbReference>
<dbReference type="InterPro" id="IPR050130">
    <property type="entry name" value="ClpA_ClpB"/>
</dbReference>
<dbReference type="PROSITE" id="PS50151">
    <property type="entry name" value="UVR"/>
    <property type="match status" value="2"/>
</dbReference>
<evidence type="ECO:0000256" key="1">
    <source>
        <dbReference type="ARBA" id="ARBA00022737"/>
    </source>
</evidence>
<evidence type="ECO:0000313" key="7">
    <source>
        <dbReference type="EMBL" id="CAI9773624.1"/>
    </source>
</evidence>
<feature type="domain" description="UVR" evidence="6">
    <location>
        <begin position="195"/>
        <end position="230"/>
    </location>
</feature>